<keyword evidence="6 7" id="KW-0472">Membrane</keyword>
<feature type="transmembrane region" description="Helical" evidence="7">
    <location>
        <begin position="196"/>
        <end position="217"/>
    </location>
</feature>
<dbReference type="PANTHER" id="PTHR43549:SF2">
    <property type="entry name" value="MULTIDRUG RESISTANCE PROTEIN NORM-RELATED"/>
    <property type="match status" value="1"/>
</dbReference>
<dbReference type="PIRSF" id="PIRSF006603">
    <property type="entry name" value="DinF"/>
    <property type="match status" value="1"/>
</dbReference>
<dbReference type="Pfam" id="PF01554">
    <property type="entry name" value="MatE"/>
    <property type="match status" value="2"/>
</dbReference>
<evidence type="ECO:0000256" key="1">
    <source>
        <dbReference type="ARBA" id="ARBA00004651"/>
    </source>
</evidence>
<dbReference type="OrthoDB" id="214119at2157"/>
<dbReference type="GO" id="GO:0005886">
    <property type="term" value="C:plasma membrane"/>
    <property type="evidence" value="ECO:0007669"/>
    <property type="project" value="UniProtKB-SubCell"/>
</dbReference>
<name>A0A0A7LB03_9ARCH</name>
<dbReference type="NCBIfam" id="TIGR00797">
    <property type="entry name" value="matE"/>
    <property type="match status" value="1"/>
</dbReference>
<dbReference type="InterPro" id="IPR052031">
    <property type="entry name" value="Membrane_Transporter-Flippase"/>
</dbReference>
<dbReference type="GO" id="GO:0015297">
    <property type="term" value="F:antiporter activity"/>
    <property type="evidence" value="ECO:0007669"/>
    <property type="project" value="InterPro"/>
</dbReference>
<gene>
    <name evidence="8" type="ORF">Mpt1_c03580</name>
</gene>
<dbReference type="STRING" id="1577791.Mpt1_c03580"/>
<evidence type="ECO:0000256" key="5">
    <source>
        <dbReference type="ARBA" id="ARBA00022989"/>
    </source>
</evidence>
<dbReference type="EMBL" id="CP010070">
    <property type="protein sequence ID" value="AIZ56254.1"/>
    <property type="molecule type" value="Genomic_DNA"/>
</dbReference>
<evidence type="ECO:0000256" key="2">
    <source>
        <dbReference type="ARBA" id="ARBA00022448"/>
    </source>
</evidence>
<accession>A0A0A7LB03</accession>
<evidence type="ECO:0000256" key="3">
    <source>
        <dbReference type="ARBA" id="ARBA00022475"/>
    </source>
</evidence>
<dbReference type="InterPro" id="IPR048279">
    <property type="entry name" value="MdtK-like"/>
</dbReference>
<feature type="transmembrane region" description="Helical" evidence="7">
    <location>
        <begin position="170"/>
        <end position="190"/>
    </location>
</feature>
<reference evidence="8 9" key="1">
    <citation type="journal article" date="2014" name="Appl. Environ. Microbiol.">
        <title>Comparative Genome Analysis of 'Candidatus Methanoplasma termitum' Indicates a New Mode of Energy Metabolism in the Seventh Order of Methanogens.</title>
        <authorList>
            <person name="Lang K."/>
            <person name="Schuldes J."/>
            <person name="Klingl A."/>
            <person name="Poehlein A."/>
            <person name="Daniel R."/>
            <person name="Brune A."/>
        </authorList>
    </citation>
    <scope>NUCLEOTIDE SEQUENCE [LARGE SCALE GENOMIC DNA]</scope>
    <source>
        <strain evidence="9">Mpt1</strain>
    </source>
</reference>
<evidence type="ECO:0000256" key="7">
    <source>
        <dbReference type="SAM" id="Phobius"/>
    </source>
</evidence>
<dbReference type="PANTHER" id="PTHR43549">
    <property type="entry name" value="MULTIDRUG RESISTANCE PROTEIN YPNP-RELATED"/>
    <property type="match status" value="1"/>
</dbReference>
<feature type="transmembrane region" description="Helical" evidence="7">
    <location>
        <begin position="60"/>
        <end position="82"/>
    </location>
</feature>
<evidence type="ECO:0000256" key="6">
    <source>
        <dbReference type="ARBA" id="ARBA00023136"/>
    </source>
</evidence>
<feature type="transmembrane region" description="Helical" evidence="7">
    <location>
        <begin position="20"/>
        <end position="40"/>
    </location>
</feature>
<dbReference type="Proteomes" id="UP000030787">
    <property type="component" value="Chromosome"/>
</dbReference>
<keyword evidence="2" id="KW-0813">Transport</keyword>
<proteinExistence type="predicted"/>
<sequence length="466" mass="49575">MDGTATKGVDVLLGDPKKAVVAFSIPIAIALLAQQGSLFADSVWVTALGGDALSAIGLVSPMYIILTGIGAGLAVGTSAAIARKIGMKKADSANLIAMQSLLLCLAVAVVLTPLLLLTSRPLLGLIGAGSTINSSVAFATPIYISFVLILLANVMSGIMRGEGAARKSMYMLVLGAVTTIILDPILIYVANLGVAGAGWATSIGFGVSFLAGVYWYFFDNRMFIKFKKENLKLNIKAWKTILFVGVPQSAEFMVMGIFNIAFNGCVILIGGNDVMAIYTATWRVIGLIVIPAQAMGGAIISSCSAEFGMKRYDMIRQSYVYAVKMSLILLTILTVAMVALAGPIATLFTNDLVEPAQMHSDMVIMMYIFATFIPIMALIYVGSSLLQSLARSKISLLSTFIRNGSLAIGFLITTYGIGTLTSMWWALSIVEIFGSILMGYWAYVILKDAAKKDGKSIIYAEGDIPY</sequence>
<feature type="transmembrane region" description="Helical" evidence="7">
    <location>
        <begin position="362"/>
        <end position="382"/>
    </location>
</feature>
<keyword evidence="5 7" id="KW-1133">Transmembrane helix</keyword>
<evidence type="ECO:0000313" key="9">
    <source>
        <dbReference type="Proteomes" id="UP000030787"/>
    </source>
</evidence>
<feature type="transmembrane region" description="Helical" evidence="7">
    <location>
        <begin position="423"/>
        <end position="446"/>
    </location>
</feature>
<dbReference type="GO" id="GO:0042910">
    <property type="term" value="F:xenobiotic transmembrane transporter activity"/>
    <property type="evidence" value="ECO:0007669"/>
    <property type="project" value="InterPro"/>
</dbReference>
<evidence type="ECO:0000313" key="8">
    <source>
        <dbReference type="EMBL" id="AIZ56254.1"/>
    </source>
</evidence>
<feature type="transmembrane region" description="Helical" evidence="7">
    <location>
        <begin position="282"/>
        <end position="307"/>
    </location>
</feature>
<protein>
    <submittedName>
        <fullName evidence="8">Multidrug efflux pump VmrA</fullName>
    </submittedName>
</protein>
<organism evidence="8 9">
    <name type="scientific">Candidatus Methanoplasma termitum</name>
    <dbReference type="NCBI Taxonomy" id="1577791"/>
    <lineage>
        <taxon>Archaea</taxon>
        <taxon>Methanobacteriati</taxon>
        <taxon>Thermoplasmatota</taxon>
        <taxon>Thermoplasmata</taxon>
        <taxon>Methanomassiliicoccales</taxon>
        <taxon>Methanomassiliicoccaceae</taxon>
        <taxon>Candidatus Methanoplasma</taxon>
    </lineage>
</organism>
<keyword evidence="4 7" id="KW-0812">Transmembrane</keyword>
<dbReference type="AlphaFoldDB" id="A0A0A7LB03"/>
<dbReference type="GeneID" id="24818027"/>
<comment type="subcellular location">
    <subcellularLocation>
        <location evidence="1">Cell membrane</location>
        <topology evidence="1">Multi-pass membrane protein</topology>
    </subcellularLocation>
</comment>
<feature type="transmembrane region" description="Helical" evidence="7">
    <location>
        <begin position="394"/>
        <end position="417"/>
    </location>
</feature>
<feature type="transmembrane region" description="Helical" evidence="7">
    <location>
        <begin position="136"/>
        <end position="158"/>
    </location>
</feature>
<dbReference type="HOGENOM" id="CLU_012893_0_1_2"/>
<feature type="transmembrane region" description="Helical" evidence="7">
    <location>
        <begin position="319"/>
        <end position="342"/>
    </location>
</feature>
<dbReference type="RefSeq" id="WP_048111586.1">
    <property type="nucleotide sequence ID" value="NZ_CP010070.1"/>
</dbReference>
<evidence type="ECO:0000256" key="4">
    <source>
        <dbReference type="ARBA" id="ARBA00022692"/>
    </source>
</evidence>
<dbReference type="InterPro" id="IPR002528">
    <property type="entry name" value="MATE_fam"/>
</dbReference>
<keyword evidence="9" id="KW-1185">Reference proteome</keyword>
<dbReference type="KEGG" id="mear:Mpt1_c03580"/>
<keyword evidence="3" id="KW-1003">Cell membrane</keyword>
<feature type="transmembrane region" description="Helical" evidence="7">
    <location>
        <begin position="94"/>
        <end position="116"/>
    </location>
</feature>